<protein>
    <submittedName>
        <fullName evidence="2">OV39 antigen</fullName>
    </submittedName>
</protein>
<proteinExistence type="evidence at transcript level"/>
<sequence length="265" mass="30016">MEDNTHTHTHTSHIFDHHMDIRMIGINILLPMIVLKMISAQLIGSTFPSPQVSELPITYTSGEGAIPSSMAALGTYNFKQNPDIPCGLPPFVDKLSPLLQQRLRDVWKFYKQGDECGAQQAQTFTIVRTLNEQERANIFGQPPSIQNLRPQSIIPELVPMFIRTSSPEVRRKFDTIWGNETLSVEERCDEMEKLANQFLNAQQLTDFTKWIESVRAQKAQLDARINALSMEARNAYHDLKALRAKEQTIMRSISPATANELIGLI</sequence>
<evidence type="ECO:0000313" key="2">
    <source>
        <dbReference type="EMBL" id="ADY47532.1"/>
    </source>
</evidence>
<evidence type="ECO:0000256" key="1">
    <source>
        <dbReference type="SAM" id="Coils"/>
    </source>
</evidence>
<keyword evidence="1" id="KW-0175">Coiled coil</keyword>
<dbReference type="AlphaFoldDB" id="F1LBM8"/>
<name>F1LBM8_ASCSU</name>
<dbReference type="EMBL" id="JI176546">
    <property type="protein sequence ID" value="ADY47532.1"/>
    <property type="molecule type" value="mRNA"/>
</dbReference>
<reference evidence="2" key="1">
    <citation type="journal article" date="2011" name="Genome Res.">
        <title>Deep small RNA sequencing from the nematode Ascaris reveals conservation, functional diversification, and novel developmental profiles.</title>
        <authorList>
            <person name="Wang J."/>
            <person name="Czech B."/>
            <person name="Crunk A."/>
            <person name="Wallace A."/>
            <person name="Mitreva M."/>
            <person name="Hannon G.J."/>
            <person name="Davis R.E."/>
        </authorList>
    </citation>
    <scope>NUCLEOTIDE SEQUENCE</scope>
</reference>
<organism evidence="2">
    <name type="scientific">Ascaris suum</name>
    <name type="common">Pig roundworm</name>
    <name type="synonym">Ascaris lumbricoides</name>
    <dbReference type="NCBI Taxonomy" id="6253"/>
    <lineage>
        <taxon>Eukaryota</taxon>
        <taxon>Metazoa</taxon>
        <taxon>Ecdysozoa</taxon>
        <taxon>Nematoda</taxon>
        <taxon>Chromadorea</taxon>
        <taxon>Rhabditida</taxon>
        <taxon>Spirurina</taxon>
        <taxon>Ascaridomorpha</taxon>
        <taxon>Ascaridoidea</taxon>
        <taxon>Ascarididae</taxon>
        <taxon>Ascaris</taxon>
    </lineage>
</organism>
<feature type="coiled-coil region" evidence="1">
    <location>
        <begin position="211"/>
        <end position="245"/>
    </location>
</feature>
<accession>F1LBM8</accession>